<accession>A0A7R9FWS9</accession>
<feature type="compositionally biased region" description="Low complexity" evidence="1">
    <location>
        <begin position="168"/>
        <end position="183"/>
    </location>
</feature>
<evidence type="ECO:0000313" key="2">
    <source>
        <dbReference type="EMBL" id="CAD7258071.1"/>
    </source>
</evidence>
<feature type="region of interest" description="Disordered" evidence="1">
    <location>
        <begin position="128"/>
        <end position="196"/>
    </location>
</feature>
<feature type="compositionally biased region" description="Basic residues" evidence="1">
    <location>
        <begin position="184"/>
        <end position="194"/>
    </location>
</feature>
<reference evidence="2" key="1">
    <citation type="submission" date="2020-11" db="EMBL/GenBank/DDBJ databases">
        <authorList>
            <person name="Tran Van P."/>
        </authorList>
    </citation>
    <scope>NUCLEOTIDE SEQUENCE</scope>
</reference>
<gene>
    <name evidence="2" type="ORF">TSIB3V08_LOCUS2313</name>
</gene>
<proteinExistence type="predicted"/>
<dbReference type="AlphaFoldDB" id="A0A7R9FWS9"/>
<organism evidence="2">
    <name type="scientific">Timema shepardi</name>
    <name type="common">Walking stick</name>
    <dbReference type="NCBI Taxonomy" id="629360"/>
    <lineage>
        <taxon>Eukaryota</taxon>
        <taxon>Metazoa</taxon>
        <taxon>Ecdysozoa</taxon>
        <taxon>Arthropoda</taxon>
        <taxon>Hexapoda</taxon>
        <taxon>Insecta</taxon>
        <taxon>Pterygota</taxon>
        <taxon>Neoptera</taxon>
        <taxon>Polyneoptera</taxon>
        <taxon>Phasmatodea</taxon>
        <taxon>Timematodea</taxon>
        <taxon>Timematoidea</taxon>
        <taxon>Timematidae</taxon>
        <taxon>Timema</taxon>
    </lineage>
</organism>
<sequence length="288" mass="31438">MAGLFIYRPSEPSWVSHPASLDSHNDGRWMCGRYRAVELNTTSALANYAIEAGLDYCKNEMFSTGIQCWGDKKFLATSFSLVMVKCIKVSRFTSFSFLQRALVDHVVLGVTLAIDWTADGDIRVQIPARNKPADGSGHVNQKGQAGQKAPVAGQKGGQTKPAQKPPTAQKGQVKAQPKAAAVKGGKKNKKGQRHQQHDLIVTIDLVSLLGERREAGSTIMGREGGWEHDHGESVRGEEGVESTIMVSLLGDRRGWKHDHAAALVRLIYFDMGVNFESQTGVMTSVMSF</sequence>
<evidence type="ECO:0000256" key="1">
    <source>
        <dbReference type="SAM" id="MobiDB-lite"/>
    </source>
</evidence>
<dbReference type="EMBL" id="OC000687">
    <property type="protein sequence ID" value="CAD7258071.1"/>
    <property type="molecule type" value="Genomic_DNA"/>
</dbReference>
<name>A0A7R9FWS9_TIMSH</name>
<protein>
    <submittedName>
        <fullName evidence="2">Uncharacterized protein</fullName>
    </submittedName>
</protein>